<proteinExistence type="predicted"/>
<dbReference type="InterPro" id="IPR012347">
    <property type="entry name" value="Ferritin-like"/>
</dbReference>
<sequence>MDSYKSIFLMVAVSFIAGYLSTMNMWTVDRSHARWHLNDFYMVLMMVCWMIIFGFIFMGKHMFSSKIVLVISIILVILLIYAIRNQIFINDAQFLNGMISHHSMAILMAEKIRDKTKDPRVKSLANNIIKSQLNEINLMTKILDETGKNNYVF</sequence>
<dbReference type="InterPro" id="IPR005183">
    <property type="entry name" value="DUF305_CopM-like"/>
</dbReference>
<feature type="domain" description="DUF305" evidence="2">
    <location>
        <begin position="91"/>
        <end position="148"/>
    </location>
</feature>
<keyword evidence="1" id="KW-0472">Membrane</keyword>
<organism evidence="3">
    <name type="scientific">Satyrvirus sp</name>
    <dbReference type="NCBI Taxonomy" id="2487771"/>
    <lineage>
        <taxon>Viruses</taxon>
        <taxon>Varidnaviria</taxon>
        <taxon>Bamfordvirae</taxon>
        <taxon>Nucleocytoviricota</taxon>
        <taxon>Megaviricetes</taxon>
        <taxon>Imitervirales</taxon>
        <taxon>Mimiviridae</taxon>
        <taxon>Megamimivirinae</taxon>
    </lineage>
</organism>
<reference evidence="3" key="1">
    <citation type="submission" date="2018-10" db="EMBL/GenBank/DDBJ databases">
        <title>Hidden diversity of soil giant viruses.</title>
        <authorList>
            <person name="Schulz F."/>
            <person name="Alteio L."/>
            <person name="Goudeau D."/>
            <person name="Ryan E.M."/>
            <person name="Malmstrom R.R."/>
            <person name="Blanchard J."/>
            <person name="Woyke T."/>
        </authorList>
    </citation>
    <scope>NUCLEOTIDE SEQUENCE</scope>
    <source>
        <strain evidence="3">SAV1</strain>
    </source>
</reference>
<name>A0A3G5AEH7_9VIRU</name>
<evidence type="ECO:0000259" key="2">
    <source>
        <dbReference type="Pfam" id="PF03713"/>
    </source>
</evidence>
<gene>
    <name evidence="3" type="ORF">Satyrvirus22_2</name>
</gene>
<feature type="transmembrane region" description="Helical" evidence="1">
    <location>
        <begin position="40"/>
        <end position="57"/>
    </location>
</feature>
<dbReference type="EMBL" id="MK072458">
    <property type="protein sequence ID" value="AYV85538.1"/>
    <property type="molecule type" value="Genomic_DNA"/>
</dbReference>
<dbReference type="Pfam" id="PF03713">
    <property type="entry name" value="DUF305"/>
    <property type="match status" value="1"/>
</dbReference>
<evidence type="ECO:0000256" key="1">
    <source>
        <dbReference type="SAM" id="Phobius"/>
    </source>
</evidence>
<protein>
    <recommendedName>
        <fullName evidence="2">DUF305 domain-containing protein</fullName>
    </recommendedName>
</protein>
<keyword evidence="1" id="KW-1133">Transmembrane helix</keyword>
<dbReference type="PANTHER" id="PTHR36933">
    <property type="entry name" value="SLL0788 PROTEIN"/>
    <property type="match status" value="1"/>
</dbReference>
<dbReference type="PANTHER" id="PTHR36933:SF1">
    <property type="entry name" value="SLL0788 PROTEIN"/>
    <property type="match status" value="1"/>
</dbReference>
<accession>A0A3G5AEH7</accession>
<dbReference type="Gene3D" id="1.20.1260.10">
    <property type="match status" value="1"/>
</dbReference>
<evidence type="ECO:0000313" key="3">
    <source>
        <dbReference type="EMBL" id="AYV85538.1"/>
    </source>
</evidence>
<feature type="transmembrane region" description="Helical" evidence="1">
    <location>
        <begin position="63"/>
        <end position="83"/>
    </location>
</feature>
<feature type="transmembrane region" description="Helical" evidence="1">
    <location>
        <begin position="6"/>
        <end position="28"/>
    </location>
</feature>
<keyword evidence="1" id="KW-0812">Transmembrane</keyword>